<reference evidence="1 2" key="2">
    <citation type="journal article" date="2022" name="Mol. Ecol. Resour.">
        <title>The genomes of chicory, endive, great burdock and yacon provide insights into Asteraceae paleo-polyploidization history and plant inulin production.</title>
        <authorList>
            <person name="Fan W."/>
            <person name="Wang S."/>
            <person name="Wang H."/>
            <person name="Wang A."/>
            <person name="Jiang F."/>
            <person name="Liu H."/>
            <person name="Zhao H."/>
            <person name="Xu D."/>
            <person name="Zhang Y."/>
        </authorList>
    </citation>
    <scope>NUCLEOTIDE SEQUENCE [LARGE SCALE GENOMIC DNA]</scope>
    <source>
        <strain evidence="2">cv. Yunnan</strain>
        <tissue evidence="1">Leaves</tissue>
    </source>
</reference>
<protein>
    <submittedName>
        <fullName evidence="1">Uncharacterized protein</fullName>
    </submittedName>
</protein>
<name>A0ACB8YPV6_9ASTR</name>
<dbReference type="Proteomes" id="UP001056120">
    <property type="component" value="Linkage Group LG27"/>
</dbReference>
<evidence type="ECO:0000313" key="1">
    <source>
        <dbReference type="EMBL" id="KAI3687772.1"/>
    </source>
</evidence>
<organism evidence="1 2">
    <name type="scientific">Smallanthus sonchifolius</name>
    <dbReference type="NCBI Taxonomy" id="185202"/>
    <lineage>
        <taxon>Eukaryota</taxon>
        <taxon>Viridiplantae</taxon>
        <taxon>Streptophyta</taxon>
        <taxon>Embryophyta</taxon>
        <taxon>Tracheophyta</taxon>
        <taxon>Spermatophyta</taxon>
        <taxon>Magnoliopsida</taxon>
        <taxon>eudicotyledons</taxon>
        <taxon>Gunneridae</taxon>
        <taxon>Pentapetalae</taxon>
        <taxon>asterids</taxon>
        <taxon>campanulids</taxon>
        <taxon>Asterales</taxon>
        <taxon>Asteraceae</taxon>
        <taxon>Asteroideae</taxon>
        <taxon>Heliantheae alliance</taxon>
        <taxon>Millerieae</taxon>
        <taxon>Smallanthus</taxon>
    </lineage>
</organism>
<dbReference type="EMBL" id="CM042044">
    <property type="protein sequence ID" value="KAI3687772.1"/>
    <property type="molecule type" value="Genomic_DNA"/>
</dbReference>
<sequence>MLVRLLDSGSSPEIREKTIGLVDSRKSALGSLLTLIHEEDKNVPLTVAQRVVPMLVRLLDSGSSPEIREKTVTASTLIKIGEMKITFSMKVKMVQIFYSLSMEEICIYTPTMKVHFLSFFLSFFLNTTVLRSSSLFSTVFQQSKTMSESESKESAAATATTSLARKSKSLSLSGILKILLIVFIAKFSSSAYKATLPPPPKLCGSPNGPPITTPRVKLQDGRHLSYVELGVPKDVAKSKLIYVHCFDCSKYLNPFAAASPDVIEELGVYIVSLDRPGYGESDPDPKRTVKSLALDIEEFANLLNLGPKFYVAGFSMGGQVIWSCLKYIPHRLAGAVLISPAINYWWRNLPSNLTNQAYSQLLPQDQWTYRVAHHLPWLSHWWNSQKMFHAFSVISGNPDIFSFSDLIVVSKLLAPMDPNQLKWLKSQARLQGEFESIHRDLNIGFGKWDFDPMDLENPFPNNDGSVHLWMGDEDNIVPLTIQRYIAQQLEWVDYHEVNGGGHTFAFGDGMQDVILKTLLKKKY</sequence>
<keyword evidence="2" id="KW-1185">Reference proteome</keyword>
<accession>A0ACB8YPV6</accession>
<proteinExistence type="predicted"/>
<evidence type="ECO:0000313" key="2">
    <source>
        <dbReference type="Proteomes" id="UP001056120"/>
    </source>
</evidence>
<reference evidence="2" key="1">
    <citation type="journal article" date="2022" name="Mol. Ecol. Resour.">
        <title>The genomes of chicory, endive, great burdock and yacon provide insights into Asteraceae palaeo-polyploidization history and plant inulin production.</title>
        <authorList>
            <person name="Fan W."/>
            <person name="Wang S."/>
            <person name="Wang H."/>
            <person name="Wang A."/>
            <person name="Jiang F."/>
            <person name="Liu H."/>
            <person name="Zhao H."/>
            <person name="Xu D."/>
            <person name="Zhang Y."/>
        </authorList>
    </citation>
    <scope>NUCLEOTIDE SEQUENCE [LARGE SCALE GENOMIC DNA]</scope>
    <source>
        <strain evidence="2">cv. Yunnan</strain>
    </source>
</reference>
<comment type="caution">
    <text evidence="1">The sequence shown here is derived from an EMBL/GenBank/DDBJ whole genome shotgun (WGS) entry which is preliminary data.</text>
</comment>
<gene>
    <name evidence="1" type="ORF">L1987_81475</name>
</gene>